<evidence type="ECO:0000313" key="2">
    <source>
        <dbReference type="EMBL" id="KAJ5159976.1"/>
    </source>
</evidence>
<dbReference type="EMBL" id="JAPQKN010000004">
    <property type="protein sequence ID" value="KAJ5159976.1"/>
    <property type="molecule type" value="Genomic_DNA"/>
</dbReference>
<dbReference type="GO" id="GO:0005829">
    <property type="term" value="C:cytosol"/>
    <property type="evidence" value="ECO:0007669"/>
    <property type="project" value="TreeGrafter"/>
</dbReference>
<feature type="compositionally biased region" description="Basic and acidic residues" evidence="1">
    <location>
        <begin position="368"/>
        <end position="380"/>
    </location>
</feature>
<dbReference type="PANTHER" id="PTHR10933">
    <property type="entry name" value="IMMUNOGLOBULIN-BINDING PROTEIN 1"/>
    <property type="match status" value="1"/>
</dbReference>
<evidence type="ECO:0000256" key="1">
    <source>
        <dbReference type="SAM" id="MobiDB-lite"/>
    </source>
</evidence>
<name>A0A9W9LK56_9EURO</name>
<comment type="caution">
    <text evidence="2">The sequence shown here is derived from an EMBL/GenBank/DDBJ whole genome shotgun (WGS) entry which is preliminary data.</text>
</comment>
<gene>
    <name evidence="2" type="ORF">N7482_006980</name>
</gene>
<reference evidence="2" key="2">
    <citation type="journal article" date="2023" name="IMA Fungus">
        <title>Comparative genomic study of the Penicillium genus elucidates a diverse pangenome and 15 lateral gene transfer events.</title>
        <authorList>
            <person name="Petersen C."/>
            <person name="Sorensen T."/>
            <person name="Nielsen M.R."/>
            <person name="Sondergaard T.E."/>
            <person name="Sorensen J.L."/>
            <person name="Fitzpatrick D.A."/>
            <person name="Frisvad J.C."/>
            <person name="Nielsen K.L."/>
        </authorList>
    </citation>
    <scope>NUCLEOTIDE SEQUENCE</scope>
    <source>
        <strain evidence="2">IBT 26290</strain>
    </source>
</reference>
<reference evidence="2" key="1">
    <citation type="submission" date="2022-11" db="EMBL/GenBank/DDBJ databases">
        <authorList>
            <person name="Petersen C."/>
        </authorList>
    </citation>
    <scope>NUCLEOTIDE SEQUENCE</scope>
    <source>
        <strain evidence="2">IBT 26290</strain>
    </source>
</reference>
<dbReference type="InterPro" id="IPR038511">
    <property type="entry name" value="TAP42/TAP46-like_sf"/>
</dbReference>
<dbReference type="GeneID" id="81428281"/>
<dbReference type="AlphaFoldDB" id="A0A9W9LK56"/>
<evidence type="ECO:0008006" key="4">
    <source>
        <dbReference type="Google" id="ProtNLM"/>
    </source>
</evidence>
<dbReference type="GO" id="GO:0035303">
    <property type="term" value="P:regulation of dephosphorylation"/>
    <property type="evidence" value="ECO:0007669"/>
    <property type="project" value="TreeGrafter"/>
</dbReference>
<dbReference type="PANTHER" id="PTHR10933:SF9">
    <property type="entry name" value="IMMUNOGLOBULIN-BINDING PROTEIN 1"/>
    <property type="match status" value="1"/>
</dbReference>
<dbReference type="InterPro" id="IPR007304">
    <property type="entry name" value="TAP46-like"/>
</dbReference>
<dbReference type="Pfam" id="PF04177">
    <property type="entry name" value="TAP42"/>
    <property type="match status" value="1"/>
</dbReference>
<protein>
    <recommendedName>
        <fullName evidence="4">TAP42-like protein</fullName>
    </recommendedName>
</protein>
<dbReference type="GO" id="GO:0051721">
    <property type="term" value="F:protein phosphatase 2A binding"/>
    <property type="evidence" value="ECO:0007669"/>
    <property type="project" value="TreeGrafter"/>
</dbReference>
<proteinExistence type="predicted"/>
<feature type="region of interest" description="Disordered" evidence="1">
    <location>
        <begin position="350"/>
        <end position="397"/>
    </location>
</feature>
<dbReference type="Proteomes" id="UP001149163">
    <property type="component" value="Unassembled WGS sequence"/>
</dbReference>
<dbReference type="RefSeq" id="XP_056541534.1">
    <property type="nucleotide sequence ID" value="XM_056689105.1"/>
</dbReference>
<dbReference type="GO" id="GO:0009966">
    <property type="term" value="P:regulation of signal transduction"/>
    <property type="evidence" value="ECO:0007669"/>
    <property type="project" value="InterPro"/>
</dbReference>
<organism evidence="2 3">
    <name type="scientific">Penicillium canariense</name>
    <dbReference type="NCBI Taxonomy" id="189055"/>
    <lineage>
        <taxon>Eukaryota</taxon>
        <taxon>Fungi</taxon>
        <taxon>Dikarya</taxon>
        <taxon>Ascomycota</taxon>
        <taxon>Pezizomycotina</taxon>
        <taxon>Eurotiomycetes</taxon>
        <taxon>Eurotiomycetidae</taxon>
        <taxon>Eurotiales</taxon>
        <taxon>Aspergillaceae</taxon>
        <taxon>Penicillium</taxon>
    </lineage>
</organism>
<dbReference type="OrthoDB" id="10261753at2759"/>
<feature type="region of interest" description="Disordered" evidence="1">
    <location>
        <begin position="259"/>
        <end position="282"/>
    </location>
</feature>
<sequence>MPPAIRWSSLLSRLIASPKLPPKSRGHKSPSEIQFLWSSSTIIMEESQSLRSLFVSAKDEKTVLESRGDTHTATYRDAVNAAIAKFQECQRQVSLLSLFSSNESLEDVSTGDIQYMSLEYHLAELSQRGPTTDREAVLRRALDQYERFLTRLDEYELLSAGDKKLFEQYMANPSTFTLAPMNDAAARRDVKVRRFREEKEMKQKLEYLTRNEGRLQSDDDDTRRLYLAELQLYIHQTFQALDLLMQELSMLSAVRNAPVPVQPPTDDPRQRSNLGGVNYSDRLDPSLSQLLNGGRNGPLLNSKGKPMQPFTLLDRRTQLQQGVFRSGHNLPTMTIDEYLEEEHRRGNVLQGGEQSGMQPEIDEDDLEKADQETMKARAWDEYVEANPKGSGNTLNRG</sequence>
<evidence type="ECO:0000313" key="3">
    <source>
        <dbReference type="Proteomes" id="UP001149163"/>
    </source>
</evidence>
<accession>A0A9W9LK56</accession>
<keyword evidence="3" id="KW-1185">Reference proteome</keyword>
<dbReference type="Gene3D" id="1.25.40.540">
    <property type="entry name" value="TAP42-like family"/>
    <property type="match status" value="1"/>
</dbReference>